<dbReference type="InterPro" id="IPR000608">
    <property type="entry name" value="UBC"/>
</dbReference>
<accession>A0A2U1J8G3</accession>
<name>A0A2U1J8G3_SMIAN</name>
<evidence type="ECO:0000259" key="2">
    <source>
        <dbReference type="PROSITE" id="PS50127"/>
    </source>
</evidence>
<feature type="compositionally biased region" description="Basic and acidic residues" evidence="1">
    <location>
        <begin position="226"/>
        <end position="245"/>
    </location>
</feature>
<feature type="compositionally biased region" description="Polar residues" evidence="1">
    <location>
        <begin position="280"/>
        <end position="292"/>
    </location>
</feature>
<feature type="compositionally biased region" description="Basic and acidic residues" evidence="1">
    <location>
        <begin position="294"/>
        <end position="305"/>
    </location>
</feature>
<dbReference type="Proteomes" id="UP000245591">
    <property type="component" value="Unassembled WGS sequence"/>
</dbReference>
<dbReference type="SMART" id="SM00212">
    <property type="entry name" value="UBCc"/>
    <property type="match status" value="1"/>
</dbReference>
<feature type="region of interest" description="Disordered" evidence="1">
    <location>
        <begin position="586"/>
        <end position="610"/>
    </location>
</feature>
<feature type="compositionally biased region" description="Polar residues" evidence="1">
    <location>
        <begin position="313"/>
        <end position="347"/>
    </location>
</feature>
<dbReference type="Gene3D" id="3.10.110.10">
    <property type="entry name" value="Ubiquitin Conjugating Enzyme"/>
    <property type="match status" value="1"/>
</dbReference>
<keyword evidence="4" id="KW-1185">Reference proteome</keyword>
<feature type="compositionally biased region" description="Basic and acidic residues" evidence="1">
    <location>
        <begin position="495"/>
        <end position="510"/>
    </location>
</feature>
<dbReference type="SUPFAM" id="SSF54495">
    <property type="entry name" value="UBC-like"/>
    <property type="match status" value="1"/>
</dbReference>
<feature type="compositionally biased region" description="Basic and acidic residues" evidence="1">
    <location>
        <begin position="181"/>
        <end position="192"/>
    </location>
</feature>
<gene>
    <name evidence="3" type="ORF">BB558_002608</name>
</gene>
<feature type="compositionally biased region" description="Basic and acidic residues" evidence="1">
    <location>
        <begin position="531"/>
        <end position="541"/>
    </location>
</feature>
<feature type="compositionally biased region" description="Basic and acidic residues" evidence="1">
    <location>
        <begin position="587"/>
        <end position="599"/>
    </location>
</feature>
<evidence type="ECO:0000313" key="4">
    <source>
        <dbReference type="Proteomes" id="UP000245591"/>
    </source>
</evidence>
<protein>
    <recommendedName>
        <fullName evidence="2">UBC core domain-containing protein</fullName>
    </recommendedName>
</protein>
<evidence type="ECO:0000313" key="3">
    <source>
        <dbReference type="EMBL" id="PWA01309.1"/>
    </source>
</evidence>
<feature type="region of interest" description="Disordered" evidence="1">
    <location>
        <begin position="156"/>
        <end position="347"/>
    </location>
</feature>
<feature type="region of interest" description="Disordered" evidence="1">
    <location>
        <begin position="475"/>
        <end position="547"/>
    </location>
</feature>
<evidence type="ECO:0000256" key="1">
    <source>
        <dbReference type="SAM" id="MobiDB-lite"/>
    </source>
</evidence>
<feature type="compositionally biased region" description="Low complexity" evidence="1">
    <location>
        <begin position="159"/>
        <end position="174"/>
    </location>
</feature>
<dbReference type="PROSITE" id="PS50127">
    <property type="entry name" value="UBC_2"/>
    <property type="match status" value="1"/>
</dbReference>
<dbReference type="InterPro" id="IPR016135">
    <property type="entry name" value="UBQ-conjugating_enzyme/RWD"/>
</dbReference>
<reference evidence="3 4" key="1">
    <citation type="journal article" date="2018" name="MBio">
        <title>Comparative Genomics Reveals the Core Gene Toolbox for the Fungus-Insect Symbiosis.</title>
        <authorList>
            <person name="Wang Y."/>
            <person name="Stata M."/>
            <person name="Wang W."/>
            <person name="Stajich J.E."/>
            <person name="White M.M."/>
            <person name="Moncalvo J.M."/>
        </authorList>
    </citation>
    <scope>NUCLEOTIDE SEQUENCE [LARGE SCALE GENOMIC DNA]</scope>
    <source>
        <strain evidence="3 4">AUS-126-30</strain>
    </source>
</reference>
<dbReference type="PANTHER" id="PTHR24068">
    <property type="entry name" value="UBIQUITIN-CONJUGATING ENZYME E2"/>
    <property type="match status" value="1"/>
</dbReference>
<dbReference type="CDD" id="cd23805">
    <property type="entry name" value="UBCc_UBE2T"/>
    <property type="match status" value="1"/>
</dbReference>
<dbReference type="AlphaFoldDB" id="A0A2U1J8G3"/>
<sequence>MASLLISRLREEQKQMRKNLPPEIQCYPAGDEIDKYEGYIKGPPDTPYQGGTFIIDIEIPQEYPFVPPVMRFKTPIYHPNIDENGRICMNLLKLTGEGNWSPSENIQSILMAIMALMCDPNPDDPLVVSIADEFITNHSLFSQKAKNHTEKYATDIKIDSNSQNQDQSKNSTQDKNSVYNQDKRMEKSDDIITPKNKKKKLNLSSKKAAPIENIAKNSKSTAKDTTPTKEKTKDNLVDGKTKDTDILNTLNPASIKKPKTLGLRRPVQISSSQKTKKDNNMQNRVTGKPNNKNFKKETKSLKSDSDLEGPTIISVSNPLSENNLDISLSSSQKSTTTNESNLNQTQNNINSVLNSQKDTNFDPIELNDELIEHHNTDSCSNSEIESPTDSKVKDCNSISKNDKILIKKPLDNPNDEVSLPDDSSASNDPKISGQLEISEVNHSVNKDLKEKESDVNSKNREDKVIEITEPLDLILDKTGNSSNEVEISENEESDDKNRFKNDEKSDELSHKSVNFGDDLDEETLMNKKHPVHDSNKTKEQNIRNGKKKSMKIMDSDDDVVLCEGNKINNKSESISEVNTLMKSMGKQRSDLVDPTEEIKSSGFGNLDPIENPTKSDHFKFGILGLPPIRKSKKRILMKRKHQCA</sequence>
<organism evidence="3 4">
    <name type="scientific">Smittium angustum</name>
    <dbReference type="NCBI Taxonomy" id="133377"/>
    <lineage>
        <taxon>Eukaryota</taxon>
        <taxon>Fungi</taxon>
        <taxon>Fungi incertae sedis</taxon>
        <taxon>Zoopagomycota</taxon>
        <taxon>Kickxellomycotina</taxon>
        <taxon>Harpellomycetes</taxon>
        <taxon>Harpellales</taxon>
        <taxon>Legeriomycetaceae</taxon>
        <taxon>Smittium</taxon>
    </lineage>
</organism>
<feature type="domain" description="UBC core" evidence="2">
    <location>
        <begin position="4"/>
        <end position="154"/>
    </location>
</feature>
<dbReference type="Pfam" id="PF00179">
    <property type="entry name" value="UQ_con"/>
    <property type="match status" value="1"/>
</dbReference>
<dbReference type="EMBL" id="MBFU01000194">
    <property type="protein sequence ID" value="PWA01309.1"/>
    <property type="molecule type" value="Genomic_DNA"/>
</dbReference>
<comment type="caution">
    <text evidence="3">The sequence shown here is derived from an EMBL/GenBank/DDBJ whole genome shotgun (WGS) entry which is preliminary data.</text>
</comment>
<feature type="region of interest" description="Disordered" evidence="1">
    <location>
        <begin position="407"/>
        <end position="435"/>
    </location>
</feature>
<proteinExistence type="predicted"/>